<keyword evidence="3" id="KW-1185">Reference proteome</keyword>
<gene>
    <name evidence="2" type="ORF">QBC38DRAFT_124439</name>
</gene>
<dbReference type="AlphaFoldDB" id="A0AAN7H1H3"/>
<sequence>MRGKGEWGGPTPTPLSKFNFVQLCPSPAFYTTPAMLRYLDTWMHVSRPPPCSFLTSSTPHPLFGGLYFQPLRTTTSLVRAPRESIYHDEPNIVKMRDWRSGGPQYLGLKTSHVDGRTPRPGGQLGSQGCTNGGPLSMSSHSLVKPAIDPSTHTHDPKICPGSRALLETGDANPSPSPRHVFPVPPLPRSVRILCFLFPPLSFSV</sequence>
<feature type="region of interest" description="Disordered" evidence="1">
    <location>
        <begin position="111"/>
        <end position="178"/>
    </location>
</feature>
<organism evidence="2 3">
    <name type="scientific">Podospora fimiseda</name>
    <dbReference type="NCBI Taxonomy" id="252190"/>
    <lineage>
        <taxon>Eukaryota</taxon>
        <taxon>Fungi</taxon>
        <taxon>Dikarya</taxon>
        <taxon>Ascomycota</taxon>
        <taxon>Pezizomycotina</taxon>
        <taxon>Sordariomycetes</taxon>
        <taxon>Sordariomycetidae</taxon>
        <taxon>Sordariales</taxon>
        <taxon>Podosporaceae</taxon>
        <taxon>Podospora</taxon>
    </lineage>
</organism>
<dbReference type="Proteomes" id="UP001301958">
    <property type="component" value="Unassembled WGS sequence"/>
</dbReference>
<proteinExistence type="predicted"/>
<evidence type="ECO:0000313" key="2">
    <source>
        <dbReference type="EMBL" id="KAK4229158.1"/>
    </source>
</evidence>
<reference evidence="2" key="1">
    <citation type="journal article" date="2023" name="Mol. Phylogenet. Evol.">
        <title>Genome-scale phylogeny and comparative genomics of the fungal order Sordariales.</title>
        <authorList>
            <person name="Hensen N."/>
            <person name="Bonometti L."/>
            <person name="Westerberg I."/>
            <person name="Brannstrom I.O."/>
            <person name="Guillou S."/>
            <person name="Cros-Aarteil S."/>
            <person name="Calhoun S."/>
            <person name="Haridas S."/>
            <person name="Kuo A."/>
            <person name="Mondo S."/>
            <person name="Pangilinan J."/>
            <person name="Riley R."/>
            <person name="LaButti K."/>
            <person name="Andreopoulos B."/>
            <person name="Lipzen A."/>
            <person name="Chen C."/>
            <person name="Yan M."/>
            <person name="Daum C."/>
            <person name="Ng V."/>
            <person name="Clum A."/>
            <person name="Steindorff A."/>
            <person name="Ohm R.A."/>
            <person name="Martin F."/>
            <person name="Silar P."/>
            <person name="Natvig D.O."/>
            <person name="Lalanne C."/>
            <person name="Gautier V."/>
            <person name="Ament-Velasquez S.L."/>
            <person name="Kruys A."/>
            <person name="Hutchinson M.I."/>
            <person name="Powell A.J."/>
            <person name="Barry K."/>
            <person name="Miller A.N."/>
            <person name="Grigoriev I.V."/>
            <person name="Debuchy R."/>
            <person name="Gladieux P."/>
            <person name="Hiltunen Thoren M."/>
            <person name="Johannesson H."/>
        </authorList>
    </citation>
    <scope>NUCLEOTIDE SEQUENCE</scope>
    <source>
        <strain evidence="2">CBS 990.96</strain>
    </source>
</reference>
<evidence type="ECO:0000256" key="1">
    <source>
        <dbReference type="SAM" id="MobiDB-lite"/>
    </source>
</evidence>
<name>A0AAN7H1H3_9PEZI</name>
<comment type="caution">
    <text evidence="2">The sequence shown here is derived from an EMBL/GenBank/DDBJ whole genome shotgun (WGS) entry which is preliminary data.</text>
</comment>
<dbReference type="EMBL" id="MU865311">
    <property type="protein sequence ID" value="KAK4229158.1"/>
    <property type="molecule type" value="Genomic_DNA"/>
</dbReference>
<evidence type="ECO:0000313" key="3">
    <source>
        <dbReference type="Proteomes" id="UP001301958"/>
    </source>
</evidence>
<accession>A0AAN7H1H3</accession>
<protein>
    <submittedName>
        <fullName evidence="2">Uncharacterized protein</fullName>
    </submittedName>
</protein>
<reference evidence="2" key="2">
    <citation type="submission" date="2023-05" db="EMBL/GenBank/DDBJ databases">
        <authorList>
            <consortium name="Lawrence Berkeley National Laboratory"/>
            <person name="Steindorff A."/>
            <person name="Hensen N."/>
            <person name="Bonometti L."/>
            <person name="Westerberg I."/>
            <person name="Brannstrom I.O."/>
            <person name="Guillou S."/>
            <person name="Cros-Aarteil S."/>
            <person name="Calhoun S."/>
            <person name="Haridas S."/>
            <person name="Kuo A."/>
            <person name="Mondo S."/>
            <person name="Pangilinan J."/>
            <person name="Riley R."/>
            <person name="Labutti K."/>
            <person name="Andreopoulos B."/>
            <person name="Lipzen A."/>
            <person name="Chen C."/>
            <person name="Yanf M."/>
            <person name="Daum C."/>
            <person name="Ng V."/>
            <person name="Clum A."/>
            <person name="Ohm R."/>
            <person name="Martin F."/>
            <person name="Silar P."/>
            <person name="Natvig D."/>
            <person name="Lalanne C."/>
            <person name="Gautier V."/>
            <person name="Ament-Velasquez S.L."/>
            <person name="Kruys A."/>
            <person name="Hutchinson M.I."/>
            <person name="Powell A.J."/>
            <person name="Barry K."/>
            <person name="Miller A.N."/>
            <person name="Grigoriev I.V."/>
            <person name="Debuchy R."/>
            <person name="Gladieux P."/>
            <person name="Thoren M.H."/>
            <person name="Johannesson H."/>
        </authorList>
    </citation>
    <scope>NUCLEOTIDE SEQUENCE</scope>
    <source>
        <strain evidence="2">CBS 990.96</strain>
    </source>
</reference>